<dbReference type="EMBL" id="MU003692">
    <property type="protein sequence ID" value="KAF2817895.1"/>
    <property type="molecule type" value="Genomic_DNA"/>
</dbReference>
<evidence type="ECO:0000313" key="1">
    <source>
        <dbReference type="EMBL" id="KAF2817895.1"/>
    </source>
</evidence>
<dbReference type="GeneID" id="54465704"/>
<reference evidence="3" key="2">
    <citation type="submission" date="2020-04" db="EMBL/GenBank/DDBJ databases">
        <authorList>
            <consortium name="NCBI Genome Project"/>
        </authorList>
    </citation>
    <scope>NUCLEOTIDE SEQUENCE</scope>
    <source>
        <strain evidence="3">CBS 304.34</strain>
    </source>
</reference>
<keyword evidence="2" id="KW-1185">Reference proteome</keyword>
<evidence type="ECO:0000313" key="3">
    <source>
        <dbReference type="RefSeq" id="XP_033584859.1"/>
    </source>
</evidence>
<protein>
    <submittedName>
        <fullName evidence="1 3">Uncharacterized protein</fullName>
    </submittedName>
</protein>
<reference evidence="1 3" key="1">
    <citation type="journal article" date="2020" name="Stud. Mycol.">
        <title>101 Dothideomycetes genomes: a test case for predicting lifestyles and emergence of pathogens.</title>
        <authorList>
            <person name="Haridas S."/>
            <person name="Albert R."/>
            <person name="Binder M."/>
            <person name="Bloem J."/>
            <person name="Labutti K."/>
            <person name="Salamov A."/>
            <person name="Andreopoulos B."/>
            <person name="Baker S."/>
            <person name="Barry K."/>
            <person name="Bills G."/>
            <person name="Bluhm B."/>
            <person name="Cannon C."/>
            <person name="Castanera R."/>
            <person name="Culley D."/>
            <person name="Daum C."/>
            <person name="Ezra D."/>
            <person name="Gonzalez J."/>
            <person name="Henrissat B."/>
            <person name="Kuo A."/>
            <person name="Liang C."/>
            <person name="Lipzen A."/>
            <person name="Lutzoni F."/>
            <person name="Magnuson J."/>
            <person name="Mondo S."/>
            <person name="Nolan M."/>
            <person name="Ohm R."/>
            <person name="Pangilinan J."/>
            <person name="Park H.-J."/>
            <person name="Ramirez L."/>
            <person name="Alfaro M."/>
            <person name="Sun H."/>
            <person name="Tritt A."/>
            <person name="Yoshinaga Y."/>
            <person name="Zwiers L.-H."/>
            <person name="Turgeon B."/>
            <person name="Goodwin S."/>
            <person name="Spatafora J."/>
            <person name="Crous P."/>
            <person name="Grigoriev I."/>
        </authorList>
    </citation>
    <scope>NUCLEOTIDE SEQUENCE</scope>
    <source>
        <strain evidence="1 3">CBS 304.34</strain>
    </source>
</reference>
<gene>
    <name evidence="1 3" type="ORF">BDZ99DRAFT_514115</name>
</gene>
<sequence>MAHSTPLQQHRALLAATMLPRTVQTLQGQLGYRYLAVIAWVISKITTFTKEVDFGTEPGSILAFSLGFGSRIPRKLWAVLPLFHICSYVRGITFPKCLSNNRFKTCGLDAFGFFCGQLPTPFLTFLHHVTIFVRTGLSPLRDRGGLGALKQCKRLKSLTFVLEPTLPEPLDTACGQYLREILDALQNIFFERELVIGDSIVALSITGCVATFATEGRVREALSMQPEERDPTISTLIINSLRLILQSQTRNRSFVAERKQAIVNRRQWMSANGVPFPPP</sequence>
<accession>A0A6A6ZC59</accession>
<proteinExistence type="predicted"/>
<dbReference type="RefSeq" id="XP_033584859.1">
    <property type="nucleotide sequence ID" value="XM_033724811.1"/>
</dbReference>
<dbReference type="Proteomes" id="UP000504636">
    <property type="component" value="Unplaced"/>
</dbReference>
<name>A0A6A6ZC59_9PEZI</name>
<dbReference type="AlphaFoldDB" id="A0A6A6ZC59"/>
<dbReference type="OrthoDB" id="10332913at2759"/>
<reference evidence="3" key="3">
    <citation type="submission" date="2025-04" db="UniProtKB">
        <authorList>
            <consortium name="RefSeq"/>
        </authorList>
    </citation>
    <scope>IDENTIFICATION</scope>
    <source>
        <strain evidence="3">CBS 304.34</strain>
    </source>
</reference>
<evidence type="ECO:0000313" key="2">
    <source>
        <dbReference type="Proteomes" id="UP000504636"/>
    </source>
</evidence>
<organism evidence="1">
    <name type="scientific">Mytilinidion resinicola</name>
    <dbReference type="NCBI Taxonomy" id="574789"/>
    <lineage>
        <taxon>Eukaryota</taxon>
        <taxon>Fungi</taxon>
        <taxon>Dikarya</taxon>
        <taxon>Ascomycota</taxon>
        <taxon>Pezizomycotina</taxon>
        <taxon>Dothideomycetes</taxon>
        <taxon>Pleosporomycetidae</taxon>
        <taxon>Mytilinidiales</taxon>
        <taxon>Mytilinidiaceae</taxon>
        <taxon>Mytilinidion</taxon>
    </lineage>
</organism>